<protein>
    <submittedName>
        <fullName evidence="2">Carbohydrate-binding domain-containing protein</fullName>
    </submittedName>
</protein>
<dbReference type="Proteomes" id="UP000297951">
    <property type="component" value="Unassembled WGS sequence"/>
</dbReference>
<dbReference type="PROSITE" id="PS51257">
    <property type="entry name" value="PROKAR_LIPOPROTEIN"/>
    <property type="match status" value="1"/>
</dbReference>
<comment type="caution">
    <text evidence="2">The sequence shown here is derived from an EMBL/GenBank/DDBJ whole genome shotgun (WGS) entry which is preliminary data.</text>
</comment>
<evidence type="ECO:0000256" key="1">
    <source>
        <dbReference type="SAM" id="SignalP"/>
    </source>
</evidence>
<reference evidence="2 3" key="1">
    <citation type="submission" date="2019-03" db="EMBL/GenBank/DDBJ databases">
        <title>Diversity of the mouse oral microbiome.</title>
        <authorList>
            <person name="Joseph S."/>
            <person name="Aduse-Opoku J."/>
            <person name="Curtis M."/>
            <person name="Wade W."/>
            <person name="Hashim A."/>
        </authorList>
    </citation>
    <scope>NUCLEOTIDE SEQUENCE [LARGE SCALE GENOMIC DNA]</scope>
    <source>
        <strain evidence="3">irhom_31</strain>
    </source>
</reference>
<gene>
    <name evidence="2" type="ORF">E4U03_06220</name>
</gene>
<dbReference type="EMBL" id="SPQC01000018">
    <property type="protein sequence ID" value="TFU22394.1"/>
    <property type="molecule type" value="Genomic_DNA"/>
</dbReference>
<feature type="signal peptide" evidence="1">
    <location>
        <begin position="1"/>
        <end position="21"/>
    </location>
</feature>
<dbReference type="InterPro" id="IPR025584">
    <property type="entry name" value="Cthe_2159"/>
</dbReference>
<sequence length="498" mass="48807">MPATLTKALTSVALVGTLALAGCSAGTTASSSTSTTTSSSSAAATAVATASGTTVASVISYDTHYDADDLTWDASTEVTIDLSNPTATDGVTVENGVITITAAGNYRLTGTLADGKVVVAAGDEEVVRLILDNASITNSDGGAIDAESANETIIYTEAGTTNTVTDGSTYAATGEEDPDAALYARTDLTLAGEGTLTVTGNYGDGIASGDGLTIAGGTINVTAADDGIKGKDYVDIIGGTIDITATSDGIKATNDTDAERGWVRLLDGTVTISAGDDGFKSERELEIAGGTLTIEESVEAIEGQYLTISGGVTNATSSDDGINATIPSTDSTSTTTSGGGMNQVVDASISITGGELTLNVEGDGIDSNGTAEISGGTVIVNGPSTGGNGATDAAGGLTITGGTLIQGDSGDMFEGMEGAYAQFSASVSSGDTVTVTNSSGEVVAEYTSTKTISQVVVAGSSITEGETYTISVNGSEAGTATATSGAVAGGMGGFGGRP</sequence>
<evidence type="ECO:0000313" key="3">
    <source>
        <dbReference type="Proteomes" id="UP000297951"/>
    </source>
</evidence>
<name>A0A4Y9F3L6_9MICC</name>
<organism evidence="2 3">
    <name type="scientific">Rothia nasimurium</name>
    <dbReference type="NCBI Taxonomy" id="85336"/>
    <lineage>
        <taxon>Bacteria</taxon>
        <taxon>Bacillati</taxon>
        <taxon>Actinomycetota</taxon>
        <taxon>Actinomycetes</taxon>
        <taxon>Micrococcales</taxon>
        <taxon>Micrococcaceae</taxon>
        <taxon>Rothia</taxon>
    </lineage>
</organism>
<dbReference type="AlphaFoldDB" id="A0A4Y9F3L6"/>
<keyword evidence="1" id="KW-0732">Signal</keyword>
<proteinExistence type="predicted"/>
<dbReference type="Pfam" id="PF14262">
    <property type="entry name" value="Cthe_2159"/>
    <property type="match status" value="1"/>
</dbReference>
<dbReference type="OrthoDB" id="9812829at2"/>
<evidence type="ECO:0000313" key="2">
    <source>
        <dbReference type="EMBL" id="TFU22394.1"/>
    </source>
</evidence>
<feature type="chain" id="PRO_5039047553" evidence="1">
    <location>
        <begin position="22"/>
        <end position="498"/>
    </location>
</feature>
<accession>A0A4Y9F3L6</accession>